<reference evidence="5" key="2">
    <citation type="journal article" date="2018" name="Nat. Microbiol.">
        <title>Leveraging single-cell genomics to expand the fungal tree of life.</title>
        <authorList>
            <person name="Ahrendt S.R."/>
            <person name="Quandt C.A."/>
            <person name="Ciobanu D."/>
            <person name="Clum A."/>
            <person name="Salamov A."/>
            <person name="Andreopoulos B."/>
            <person name="Cheng J.F."/>
            <person name="Woyke T."/>
            <person name="Pelin A."/>
            <person name="Henrissat B."/>
            <person name="Reynolds N.K."/>
            <person name="Benny G.L."/>
            <person name="Smith M.E."/>
            <person name="James T.Y."/>
            <person name="Grigoriev I.V."/>
        </authorList>
    </citation>
    <scope>NUCLEOTIDE SEQUENCE [LARGE SCALE GENOMIC DNA]</scope>
    <source>
        <strain evidence="5">CSF55</strain>
    </source>
</reference>
<keyword evidence="4" id="KW-1185">Reference proteome</keyword>
<dbReference type="Proteomes" id="UP000030755">
    <property type="component" value="Unassembled WGS sequence"/>
</dbReference>
<reference evidence="3" key="3">
    <citation type="submission" date="2018-08" db="EMBL/GenBank/DDBJ databases">
        <title>Leveraging single-cell genomics to expand the Fungal Tree of Life.</title>
        <authorList>
            <consortium name="DOE Joint Genome Institute"/>
            <person name="Ahrendt S.R."/>
            <person name="Quandt C.A."/>
            <person name="Ciobanu D."/>
            <person name="Clum A."/>
            <person name="Salamov A."/>
            <person name="Andreopoulos B."/>
            <person name="Cheng J.-F."/>
            <person name="Woyke T."/>
            <person name="Pelin A."/>
            <person name="Henrissat B."/>
            <person name="Reynolds N."/>
            <person name="Benny G.L."/>
            <person name="Smith M.E."/>
            <person name="James T.Y."/>
            <person name="Grigoriev I.V."/>
        </authorList>
    </citation>
    <scope>NUCLEOTIDE SEQUENCE</scope>
    <source>
        <strain evidence="3">CSF55</strain>
    </source>
</reference>
<evidence type="ECO:0000256" key="1">
    <source>
        <dbReference type="SAM" id="MobiDB-lite"/>
    </source>
</evidence>
<proteinExistence type="predicted"/>
<feature type="region of interest" description="Disordered" evidence="1">
    <location>
        <begin position="89"/>
        <end position="129"/>
    </location>
</feature>
<dbReference type="HOGENOM" id="CLU_1950047_0_0_1"/>
<name>A0A075B1N6_ROZAC</name>
<protein>
    <submittedName>
        <fullName evidence="2">Uncharacterized protein</fullName>
    </submittedName>
</protein>
<gene>
    <name evidence="2" type="ORF">O9G_003324</name>
    <name evidence="3" type="ORF">ROZALSC1DRAFT_26522</name>
</gene>
<dbReference type="Proteomes" id="UP000281549">
    <property type="component" value="Unassembled WGS sequence"/>
</dbReference>
<feature type="compositionally biased region" description="Basic and acidic residues" evidence="1">
    <location>
        <begin position="89"/>
        <end position="119"/>
    </location>
</feature>
<sequence length="129" mass="15510">MDEATFKRLYQLCYGSDLSEEAIENVLSKELAEEFRKKKKKYDDHGLLAYLSDKNKPKMNKSFLKNVIRQNEASRRIEVKKEVDKTIQRIKSYEERPSSHSKSIKERKQHDSQTRETSKRKWNLWDQKN</sequence>
<evidence type="ECO:0000313" key="4">
    <source>
        <dbReference type="Proteomes" id="UP000030755"/>
    </source>
</evidence>
<evidence type="ECO:0000313" key="3">
    <source>
        <dbReference type="EMBL" id="RKP22096.1"/>
    </source>
</evidence>
<evidence type="ECO:0000313" key="5">
    <source>
        <dbReference type="Proteomes" id="UP000281549"/>
    </source>
</evidence>
<evidence type="ECO:0000313" key="2">
    <source>
        <dbReference type="EMBL" id="EPZ36453.1"/>
    </source>
</evidence>
<dbReference type="AlphaFoldDB" id="A0A075B1N6"/>
<reference evidence="2 4" key="1">
    <citation type="journal article" date="2013" name="Curr. Biol.">
        <title>Shared signatures of parasitism and phylogenomics unite Cryptomycota and microsporidia.</title>
        <authorList>
            <person name="James T.Y."/>
            <person name="Pelin A."/>
            <person name="Bonen L."/>
            <person name="Ahrendt S."/>
            <person name="Sain D."/>
            <person name="Corradi N."/>
            <person name="Stajich J.E."/>
        </authorList>
    </citation>
    <scope>NUCLEOTIDE SEQUENCE [LARGE SCALE GENOMIC DNA]</scope>
    <source>
        <strain evidence="2">CSF55</strain>
        <strain evidence="2">CSF55</strain>
    </source>
</reference>
<organism evidence="2 4">
    <name type="scientific">Rozella allomycis (strain CSF55)</name>
    <dbReference type="NCBI Taxonomy" id="988480"/>
    <lineage>
        <taxon>Eukaryota</taxon>
        <taxon>Fungi</taxon>
        <taxon>Fungi incertae sedis</taxon>
        <taxon>Cryptomycota</taxon>
        <taxon>Cryptomycota incertae sedis</taxon>
        <taxon>Rozella</taxon>
    </lineage>
</organism>
<dbReference type="EMBL" id="ML004910">
    <property type="protein sequence ID" value="RKP22096.1"/>
    <property type="molecule type" value="Genomic_DNA"/>
</dbReference>
<dbReference type="EMBL" id="KE560559">
    <property type="protein sequence ID" value="EPZ36453.1"/>
    <property type="molecule type" value="Genomic_DNA"/>
</dbReference>
<accession>A0A075B1N6</accession>